<protein>
    <recommendedName>
        <fullName evidence="6">NAD kinase 2, mitochondrial</fullName>
        <ecNumber evidence="6">2.7.1.23</ecNumber>
    </recommendedName>
    <alternativeName>
        <fullName evidence="6">NAD kinase domain-containing protein 1, mitochondrial</fullName>
    </alternativeName>
</protein>
<dbReference type="Gene3D" id="2.60.200.30">
    <property type="entry name" value="Probable inorganic polyphosphate/atp-NAD kinase, domain 2"/>
    <property type="match status" value="1"/>
</dbReference>
<proteinExistence type="evidence at transcript level"/>
<dbReference type="GO" id="GO:0006741">
    <property type="term" value="P:NADP+ biosynthetic process"/>
    <property type="evidence" value="ECO:0007669"/>
    <property type="project" value="UniProtKB-UniRule"/>
</dbReference>
<comment type="function">
    <text evidence="6">Mitochondrial NAD(+) kinase that phosphorylates NAD(+) to yield NADP(+). Can use both ATP or inorganic polyphosphate as the phosphoryl donor.</text>
</comment>
<evidence type="ECO:0000256" key="4">
    <source>
        <dbReference type="ARBA" id="ARBA00022857"/>
    </source>
</evidence>
<dbReference type="InterPro" id="IPR002504">
    <property type="entry name" value="NADK"/>
</dbReference>
<dbReference type="Gene3D" id="3.40.50.10330">
    <property type="entry name" value="Probable inorganic polyphosphate/atp-NAD kinase, domain 1"/>
    <property type="match status" value="1"/>
</dbReference>
<comment type="similarity">
    <text evidence="1 6">Belongs to the NAD kinase family.</text>
</comment>
<name>A0A6A7FUK4_9CRUS</name>
<dbReference type="GO" id="GO:0003951">
    <property type="term" value="F:NAD+ kinase activity"/>
    <property type="evidence" value="ECO:0007669"/>
    <property type="project" value="UniProtKB-UniRule"/>
</dbReference>
<dbReference type="GO" id="GO:0019674">
    <property type="term" value="P:NAD+ metabolic process"/>
    <property type="evidence" value="ECO:0007669"/>
    <property type="project" value="UniProtKB-UniRule"/>
</dbReference>
<evidence type="ECO:0000256" key="1">
    <source>
        <dbReference type="ARBA" id="ARBA00010995"/>
    </source>
</evidence>
<dbReference type="InterPro" id="IPR017438">
    <property type="entry name" value="ATP-NAD_kinase_N"/>
</dbReference>
<sequence>MWLTGNRMLLTQLIKPFRVCMNSSAEWSSVPVFNPKKILILTKISRYEFERLMNQQLTEDELKQSLQSRGSDYNMLLHFHNLHKKVEASVSNAFEDAGITTRVVNRLDYTDETIDWADAVVTTGGDGTYLLAASRIQNNDKPVIGFNSDPNRSKGQLCLPEKYSFNVPEAVEKLLKGMFRWQFRSRIRITLIGDQVNEPPVELHDQQLLCPENRYLDIDQQLRKERPIKQYVASDDAEKELDIRVLPVLALNEVFIGECVSARVSYLELKFDGSEPIKQKCSGLIVSTGTGSTSWTYNVNKLTEQSMEQILNIALEETGQGTGGTDPKVVSRITEKFNELLLNDPEDNRLVYTIRDQLVSPPQSILARISGFNSKEIITGNISSDFDLDTRMAVSGGGGGLSMPYNRSASTNTFMSPNTLKPRGFSQTIHVRSRCFDAFLVIDGGMSFAFNDGTRAMLEIYPEDALRHVVLHESPVMVTYKH</sequence>
<dbReference type="AlphaFoldDB" id="A0A6A7FUK4"/>
<dbReference type="InterPro" id="IPR012355">
    <property type="entry name" value="NADK2_mit"/>
</dbReference>
<dbReference type="InterPro" id="IPR016064">
    <property type="entry name" value="NAD/diacylglycerol_kinase_sf"/>
</dbReference>
<evidence type="ECO:0000256" key="5">
    <source>
        <dbReference type="ARBA" id="ARBA00023027"/>
    </source>
</evidence>
<keyword evidence="6" id="KW-0067">ATP-binding</keyword>
<comment type="catalytic activity">
    <reaction evidence="6">
        <text>NAD(+) + ATP = ADP + NADP(+) + H(+)</text>
        <dbReference type="Rhea" id="RHEA:18629"/>
        <dbReference type="ChEBI" id="CHEBI:15378"/>
        <dbReference type="ChEBI" id="CHEBI:30616"/>
        <dbReference type="ChEBI" id="CHEBI:57540"/>
        <dbReference type="ChEBI" id="CHEBI:58349"/>
        <dbReference type="ChEBI" id="CHEBI:456216"/>
        <dbReference type="EC" id="2.7.1.23"/>
    </reaction>
</comment>
<dbReference type="PANTHER" id="PTHR13158:SF5">
    <property type="entry name" value="NAD KINASE 2, MITOCHONDRIAL"/>
    <property type="match status" value="1"/>
</dbReference>
<evidence type="ECO:0000256" key="3">
    <source>
        <dbReference type="ARBA" id="ARBA00022777"/>
    </source>
</evidence>
<organism evidence="7">
    <name type="scientific">Hirondellea gigas</name>
    <dbReference type="NCBI Taxonomy" id="1518452"/>
    <lineage>
        <taxon>Eukaryota</taxon>
        <taxon>Metazoa</taxon>
        <taxon>Ecdysozoa</taxon>
        <taxon>Arthropoda</taxon>
        <taxon>Crustacea</taxon>
        <taxon>Multicrustacea</taxon>
        <taxon>Malacostraca</taxon>
        <taxon>Eumalacostraca</taxon>
        <taxon>Peracarida</taxon>
        <taxon>Amphipoda</taxon>
        <taxon>Amphilochidea</taxon>
        <taxon>Lysianassida</taxon>
        <taxon>Lysianassidira</taxon>
        <taxon>Lysianassoidea</taxon>
        <taxon>Lysianassidae</taxon>
        <taxon>Hirondellea</taxon>
    </lineage>
</organism>
<evidence type="ECO:0000313" key="7">
    <source>
        <dbReference type="EMBL" id="LAC22187.1"/>
    </source>
</evidence>
<dbReference type="Pfam" id="PF01513">
    <property type="entry name" value="NAD_kinase"/>
    <property type="match status" value="1"/>
</dbReference>
<keyword evidence="6" id="KW-0496">Mitochondrion</keyword>
<keyword evidence="3 6" id="KW-0418">Kinase</keyword>
<dbReference type="PANTHER" id="PTHR13158">
    <property type="match status" value="1"/>
</dbReference>
<keyword evidence="6" id="KW-0547">Nucleotide-binding</keyword>
<dbReference type="PIRSF" id="PIRSF017565">
    <property type="entry name" value="Kin_ATP-NAD_euk"/>
    <property type="match status" value="1"/>
</dbReference>
<evidence type="ECO:0000256" key="2">
    <source>
        <dbReference type="ARBA" id="ARBA00022679"/>
    </source>
</evidence>
<accession>A0A6A7FUK4</accession>
<dbReference type="InterPro" id="IPR017437">
    <property type="entry name" value="ATP-NAD_kinase_PpnK-typ_C"/>
</dbReference>
<keyword evidence="2 6" id="KW-0808">Transferase</keyword>
<comment type="subunit">
    <text evidence="6">Homodimer.</text>
</comment>
<dbReference type="GO" id="GO:0005524">
    <property type="term" value="F:ATP binding"/>
    <property type="evidence" value="ECO:0007669"/>
    <property type="project" value="UniProtKB-UniRule"/>
</dbReference>
<evidence type="ECO:0000256" key="6">
    <source>
        <dbReference type="PIRNR" id="PIRNR017565"/>
    </source>
</evidence>
<reference evidence="7" key="1">
    <citation type="submission" date="2017-11" db="EMBL/GenBank/DDBJ databases">
        <title>The sensing device of the deep-sea amphipod.</title>
        <authorList>
            <person name="Kobayashi H."/>
            <person name="Nagahama T."/>
            <person name="Arai W."/>
            <person name="Sasagawa Y."/>
            <person name="Umeda M."/>
            <person name="Hayashi T."/>
            <person name="Nikaido I."/>
            <person name="Watanabe H."/>
            <person name="Oguri K."/>
            <person name="Kitazato H."/>
            <person name="Fujioka K."/>
            <person name="Kido Y."/>
            <person name="Takami H."/>
        </authorList>
    </citation>
    <scope>NUCLEOTIDE SEQUENCE</scope>
    <source>
        <tissue evidence="7">Whole body</tissue>
    </source>
</reference>
<dbReference type="SUPFAM" id="SSF111331">
    <property type="entry name" value="NAD kinase/diacylglycerol kinase-like"/>
    <property type="match status" value="1"/>
</dbReference>
<keyword evidence="4 6" id="KW-0521">NADP</keyword>
<dbReference type="EC" id="2.7.1.23" evidence="6"/>
<dbReference type="GO" id="GO:0005739">
    <property type="term" value="C:mitochondrion"/>
    <property type="evidence" value="ECO:0007669"/>
    <property type="project" value="UniProtKB-SubCell"/>
</dbReference>
<comment type="subcellular location">
    <subcellularLocation>
        <location evidence="6">Mitochondrion</location>
    </subcellularLocation>
</comment>
<dbReference type="EMBL" id="IACT01002933">
    <property type="protein sequence ID" value="LAC22187.1"/>
    <property type="molecule type" value="mRNA"/>
</dbReference>
<dbReference type="GO" id="GO:0042803">
    <property type="term" value="F:protein homodimerization activity"/>
    <property type="evidence" value="ECO:0007669"/>
    <property type="project" value="UniProtKB-UniRule"/>
</dbReference>
<keyword evidence="5 6" id="KW-0520">NAD</keyword>